<evidence type="ECO:0000256" key="6">
    <source>
        <dbReference type="ARBA" id="ARBA00022475"/>
    </source>
</evidence>
<evidence type="ECO:0000256" key="11">
    <source>
        <dbReference type="ARBA" id="ARBA00054248"/>
    </source>
</evidence>
<dbReference type="Gene3D" id="1.50.10.150">
    <property type="entry name" value="Voltage-dependent anion channel"/>
    <property type="match status" value="1"/>
</dbReference>
<evidence type="ECO:0000256" key="8">
    <source>
        <dbReference type="ARBA" id="ARBA00022989"/>
    </source>
</evidence>
<dbReference type="GO" id="GO:0012505">
    <property type="term" value="C:endomembrane system"/>
    <property type="evidence" value="ECO:0007669"/>
    <property type="project" value="UniProtKB-SubCell"/>
</dbReference>
<protein>
    <submittedName>
        <fullName evidence="13">Uncharacterized protein</fullName>
    </submittedName>
</protein>
<evidence type="ECO:0000313" key="13">
    <source>
        <dbReference type="EMBL" id="KAJ4982246.1"/>
    </source>
</evidence>
<dbReference type="Proteomes" id="UP001141806">
    <property type="component" value="Unassembled WGS sequence"/>
</dbReference>
<comment type="caution">
    <text evidence="13">The sequence shown here is derived from an EMBL/GenBank/DDBJ whole genome shotgun (WGS) entry which is preliminary data.</text>
</comment>
<accession>A0A9Q0L5B7</accession>
<dbReference type="GO" id="GO:0006873">
    <property type="term" value="P:intracellular monoatomic ion homeostasis"/>
    <property type="evidence" value="ECO:0007669"/>
    <property type="project" value="InterPro"/>
</dbReference>
<evidence type="ECO:0000256" key="9">
    <source>
        <dbReference type="ARBA" id="ARBA00023065"/>
    </source>
</evidence>
<keyword evidence="7 12" id="KW-0812">Transmembrane</keyword>
<evidence type="ECO:0000256" key="1">
    <source>
        <dbReference type="ARBA" id="ARBA00004127"/>
    </source>
</evidence>
<comment type="function">
    <text evidence="11">Slow, weak voltage-dependent S-type anion efflux channel involved in maintenance of anion homeostasis.</text>
</comment>
<name>A0A9Q0L5B7_9MAGN</name>
<feature type="transmembrane region" description="Helical" evidence="12">
    <location>
        <begin position="191"/>
        <end position="210"/>
    </location>
</feature>
<organism evidence="13 14">
    <name type="scientific">Protea cynaroides</name>
    <dbReference type="NCBI Taxonomy" id="273540"/>
    <lineage>
        <taxon>Eukaryota</taxon>
        <taxon>Viridiplantae</taxon>
        <taxon>Streptophyta</taxon>
        <taxon>Embryophyta</taxon>
        <taxon>Tracheophyta</taxon>
        <taxon>Spermatophyta</taxon>
        <taxon>Magnoliopsida</taxon>
        <taxon>Proteales</taxon>
        <taxon>Proteaceae</taxon>
        <taxon>Protea</taxon>
    </lineage>
</organism>
<keyword evidence="8 12" id="KW-1133">Transmembrane helix</keyword>
<evidence type="ECO:0000256" key="12">
    <source>
        <dbReference type="SAM" id="Phobius"/>
    </source>
</evidence>
<dbReference type="FunFam" id="1.50.10.150:FF:000003">
    <property type="entry name" value="S-type anion channel SLAH1"/>
    <property type="match status" value="1"/>
</dbReference>
<dbReference type="OrthoDB" id="1867618at2759"/>
<evidence type="ECO:0000256" key="3">
    <source>
        <dbReference type="ARBA" id="ARBA00007808"/>
    </source>
</evidence>
<evidence type="ECO:0000256" key="10">
    <source>
        <dbReference type="ARBA" id="ARBA00023136"/>
    </source>
</evidence>
<dbReference type="InterPro" id="IPR038665">
    <property type="entry name" value="Voltage-dep_anion_channel_sf"/>
</dbReference>
<sequence>MEDSNNNKNTESQLQIELELDVPAVMTRARRDLSSAPSLSLLSSILEKIHAGYFRISLSLCGQALLWKTLGEPTSHPNALQRFLKMVPANDATITLWILAILTLLLLSLLYLLRCFFYFKMVKAEFLHHVGVNYLFAPWISWLLLLQSAPFISPRTNCYHVLWWVFVLPVILLDVKIYGQWFTKGKRFLSSVANPTSLLSVMGNLAAAQAAAQTGWAERAVCMFSLGMAHYLVLFVTLYQRLSGNDTIPALLRPVFFLFFAAPSMASLAWDSISGTFDTSSKMLFFLSLFLFTSLVSRPILFKKAMKRFNVAWWAYSFPVTMLALAATKYAQEVEGGIAQGLMYGLSGLSVLVSLALIISTALNTGMLLPDNDPAILSLPITTAASQLTTSQS</sequence>
<gene>
    <name evidence="13" type="ORF">NE237_033083</name>
</gene>
<evidence type="ECO:0000256" key="4">
    <source>
        <dbReference type="ARBA" id="ARBA00011233"/>
    </source>
</evidence>
<dbReference type="PANTHER" id="PTHR31269:SF22">
    <property type="entry name" value="OS01G0247700 PROTEIN"/>
    <property type="match status" value="1"/>
</dbReference>
<feature type="transmembrane region" description="Helical" evidence="12">
    <location>
        <begin position="251"/>
        <end position="270"/>
    </location>
</feature>
<dbReference type="AlphaFoldDB" id="A0A9Q0L5B7"/>
<evidence type="ECO:0000256" key="5">
    <source>
        <dbReference type="ARBA" id="ARBA00022448"/>
    </source>
</evidence>
<keyword evidence="5" id="KW-0813">Transport</keyword>
<comment type="subcellular location">
    <subcellularLocation>
        <location evidence="2">Cell membrane</location>
    </subcellularLocation>
    <subcellularLocation>
        <location evidence="1">Endomembrane system</location>
        <topology evidence="1">Multi-pass membrane protein</topology>
    </subcellularLocation>
</comment>
<evidence type="ECO:0000256" key="7">
    <source>
        <dbReference type="ARBA" id="ARBA00022692"/>
    </source>
</evidence>
<dbReference type="InterPro" id="IPR030183">
    <property type="entry name" value="SLAC/SLAH"/>
</dbReference>
<reference evidence="13" key="1">
    <citation type="journal article" date="2023" name="Plant J.">
        <title>The genome of the king protea, Protea cynaroides.</title>
        <authorList>
            <person name="Chang J."/>
            <person name="Duong T.A."/>
            <person name="Schoeman C."/>
            <person name="Ma X."/>
            <person name="Roodt D."/>
            <person name="Barker N."/>
            <person name="Li Z."/>
            <person name="Van de Peer Y."/>
            <person name="Mizrachi E."/>
        </authorList>
    </citation>
    <scope>NUCLEOTIDE SEQUENCE</scope>
    <source>
        <tissue evidence="13">Young leaves</tissue>
    </source>
</reference>
<keyword evidence="9" id="KW-0406">Ion transport</keyword>
<dbReference type="EMBL" id="JAMYWD010000001">
    <property type="protein sequence ID" value="KAJ4982246.1"/>
    <property type="molecule type" value="Genomic_DNA"/>
</dbReference>
<keyword evidence="6" id="KW-1003">Cell membrane</keyword>
<keyword evidence="14" id="KW-1185">Reference proteome</keyword>
<dbReference type="GO" id="GO:0008308">
    <property type="term" value="F:voltage-gated monoatomic anion channel activity"/>
    <property type="evidence" value="ECO:0007669"/>
    <property type="project" value="InterPro"/>
</dbReference>
<feature type="transmembrane region" description="Helical" evidence="12">
    <location>
        <begin position="343"/>
        <end position="363"/>
    </location>
</feature>
<evidence type="ECO:0000313" key="14">
    <source>
        <dbReference type="Proteomes" id="UP001141806"/>
    </source>
</evidence>
<feature type="transmembrane region" description="Helical" evidence="12">
    <location>
        <begin position="161"/>
        <end position="179"/>
    </location>
</feature>
<dbReference type="Pfam" id="PF03595">
    <property type="entry name" value="SLAC1"/>
    <property type="match status" value="1"/>
</dbReference>
<dbReference type="CDD" id="cd09323">
    <property type="entry name" value="TDT_SLAC1_like"/>
    <property type="match status" value="1"/>
</dbReference>
<feature type="transmembrane region" description="Helical" evidence="12">
    <location>
        <begin position="282"/>
        <end position="301"/>
    </location>
</feature>
<feature type="transmembrane region" description="Helical" evidence="12">
    <location>
        <begin position="94"/>
        <end position="119"/>
    </location>
</feature>
<dbReference type="PANTHER" id="PTHR31269">
    <property type="entry name" value="S-TYPE ANION CHANNEL SLAH3"/>
    <property type="match status" value="1"/>
</dbReference>
<evidence type="ECO:0000256" key="2">
    <source>
        <dbReference type="ARBA" id="ARBA00004236"/>
    </source>
</evidence>
<dbReference type="InterPro" id="IPR004695">
    <property type="entry name" value="SLAC1/Mae1/Ssu1/TehA"/>
</dbReference>
<comment type="subunit">
    <text evidence="4">Homotrimer.</text>
</comment>
<comment type="similarity">
    <text evidence="3">Belongs to the SLAC1 S-type anion channel family.</text>
</comment>
<proteinExistence type="inferred from homology"/>
<feature type="transmembrane region" description="Helical" evidence="12">
    <location>
        <begin position="131"/>
        <end position="149"/>
    </location>
</feature>
<feature type="transmembrane region" description="Helical" evidence="12">
    <location>
        <begin position="313"/>
        <end position="331"/>
    </location>
</feature>
<feature type="transmembrane region" description="Helical" evidence="12">
    <location>
        <begin position="216"/>
        <end position="239"/>
    </location>
</feature>
<keyword evidence="10 12" id="KW-0472">Membrane</keyword>
<dbReference type="GO" id="GO:0005886">
    <property type="term" value="C:plasma membrane"/>
    <property type="evidence" value="ECO:0007669"/>
    <property type="project" value="UniProtKB-SubCell"/>
</dbReference>